<dbReference type="Proteomes" id="UP000295705">
    <property type="component" value="Unassembled WGS sequence"/>
</dbReference>
<evidence type="ECO:0000313" key="2">
    <source>
        <dbReference type="Proteomes" id="UP000295705"/>
    </source>
</evidence>
<organism evidence="1 2">
    <name type="scientific">Actinomycetospora succinea</name>
    <dbReference type="NCBI Taxonomy" id="663603"/>
    <lineage>
        <taxon>Bacteria</taxon>
        <taxon>Bacillati</taxon>
        <taxon>Actinomycetota</taxon>
        <taxon>Actinomycetes</taxon>
        <taxon>Pseudonocardiales</taxon>
        <taxon>Pseudonocardiaceae</taxon>
        <taxon>Actinomycetospora</taxon>
    </lineage>
</organism>
<name>A0A4R6VD24_9PSEU</name>
<gene>
    <name evidence="1" type="ORF">EV188_104349</name>
</gene>
<evidence type="ECO:0000313" key="1">
    <source>
        <dbReference type="EMBL" id="TDQ58604.1"/>
    </source>
</evidence>
<accession>A0A4R6VD24</accession>
<dbReference type="EMBL" id="SNYO01000004">
    <property type="protein sequence ID" value="TDQ58604.1"/>
    <property type="molecule type" value="Genomic_DNA"/>
</dbReference>
<reference evidence="1 2" key="1">
    <citation type="submission" date="2019-03" db="EMBL/GenBank/DDBJ databases">
        <title>Genomic Encyclopedia of Type Strains, Phase IV (KMG-IV): sequencing the most valuable type-strain genomes for metagenomic binning, comparative biology and taxonomic classification.</title>
        <authorList>
            <person name="Goeker M."/>
        </authorList>
    </citation>
    <scope>NUCLEOTIDE SEQUENCE [LARGE SCALE GENOMIC DNA]</scope>
    <source>
        <strain evidence="1 2">DSM 45775</strain>
    </source>
</reference>
<protein>
    <submittedName>
        <fullName evidence="1">Uncharacterized protein</fullName>
    </submittedName>
</protein>
<proteinExistence type="predicted"/>
<keyword evidence="2" id="KW-1185">Reference proteome</keyword>
<comment type="caution">
    <text evidence="1">The sequence shown here is derived from an EMBL/GenBank/DDBJ whole genome shotgun (WGS) entry which is preliminary data.</text>
</comment>
<sequence length="146" mass="15303">MTELQEMHGIAWVAALGQHLAAVVTPLLPGDRELVATGSELAVMVRRDGAPLRVATSYRLPTPSARSVLDAGAVDEILRDLQDDIAVHLGCAWPTAASGTTLSAVARDADGVIEIAFEPRRGDPAEAIVLEPFVPPPPPDEARVAG</sequence>
<dbReference type="AlphaFoldDB" id="A0A4R6VD24"/>